<evidence type="ECO:0008006" key="14">
    <source>
        <dbReference type="Google" id="ProtNLM"/>
    </source>
</evidence>
<evidence type="ECO:0000313" key="12">
    <source>
        <dbReference type="EMBL" id="MST31908.1"/>
    </source>
</evidence>
<keyword evidence="9" id="KW-0560">Oxidoreductase</keyword>
<dbReference type="EMBL" id="WJHE01000172">
    <property type="protein sequence ID" value="MST31908.1"/>
    <property type="molecule type" value="Genomic_DNA"/>
</dbReference>
<sequence length="218" mass="25320">MADLDHEALVASQQQTLASPRRAYSPGARVLFGLLDLVYGKPRTLSKFKVLELVARVPYQSWEQVAYIAITHTHRRPDFARRVFDRVTESRGQEDNEQWHLLILEELIAAEGTAEPRWKFAVIPQALAFVYYQLSWLLYVLRPAWSYQLNADFEDHAEHEYAALVAEHPEWEHRPFESSFAADYASVATVADLFRQIGYDERVHKEESVKAMAEPRFR</sequence>
<reference evidence="12 13" key="1">
    <citation type="submission" date="2019-11" db="EMBL/GenBank/DDBJ databases">
        <title>Acidiferrimicrobium australis gen. nov., sp. nov., an acidophilic and obligately heterotrophic, member of the Actinobacteria that catalyses dissimilatory oxido- reduction of iron isolated from metal-rich acidic water in Chile.</title>
        <authorList>
            <person name="Gonzalez D."/>
            <person name="Huber K."/>
            <person name="Hedrich S."/>
            <person name="Rojas-Villalobos C."/>
            <person name="Quatrini R."/>
            <person name="Dinamarca M.A."/>
            <person name="Schwarz A."/>
            <person name="Canales C."/>
            <person name="Nancucheo I."/>
        </authorList>
    </citation>
    <scope>NUCLEOTIDE SEQUENCE [LARGE SCALE GENOMIC DNA]</scope>
    <source>
        <strain evidence="12 13">USS-CCA1</strain>
    </source>
</reference>
<evidence type="ECO:0000256" key="11">
    <source>
        <dbReference type="ARBA" id="ARBA00023136"/>
    </source>
</evidence>
<evidence type="ECO:0000256" key="6">
    <source>
        <dbReference type="ARBA" id="ARBA00022723"/>
    </source>
</evidence>
<keyword evidence="5" id="KW-0812">Transmembrane</keyword>
<evidence type="ECO:0000256" key="8">
    <source>
        <dbReference type="ARBA" id="ARBA00022989"/>
    </source>
</evidence>
<organism evidence="12 13">
    <name type="scientific">Acidiferrimicrobium australe</name>
    <dbReference type="NCBI Taxonomy" id="2664430"/>
    <lineage>
        <taxon>Bacteria</taxon>
        <taxon>Bacillati</taxon>
        <taxon>Actinomycetota</taxon>
        <taxon>Acidimicrobiia</taxon>
        <taxon>Acidimicrobiales</taxon>
        <taxon>Acidimicrobiaceae</taxon>
        <taxon>Acidiferrimicrobium</taxon>
    </lineage>
</organism>
<evidence type="ECO:0000256" key="3">
    <source>
        <dbReference type="ARBA" id="ARBA00022448"/>
    </source>
</evidence>
<gene>
    <name evidence="12" type="ORF">GHK86_04095</name>
</gene>
<keyword evidence="7" id="KW-0249">Electron transport</keyword>
<evidence type="ECO:0000256" key="10">
    <source>
        <dbReference type="ARBA" id="ARBA00023004"/>
    </source>
</evidence>
<evidence type="ECO:0000313" key="13">
    <source>
        <dbReference type="Proteomes" id="UP000437736"/>
    </source>
</evidence>
<protein>
    <recommendedName>
        <fullName evidence="14">Alternative oxidase</fullName>
    </recommendedName>
</protein>
<dbReference type="Gene3D" id="1.20.1260.140">
    <property type="entry name" value="Alternative oxidase"/>
    <property type="match status" value="1"/>
</dbReference>
<dbReference type="Proteomes" id="UP000437736">
    <property type="component" value="Unassembled WGS sequence"/>
</dbReference>
<keyword evidence="10" id="KW-0408">Iron</keyword>
<evidence type="ECO:0000256" key="4">
    <source>
        <dbReference type="ARBA" id="ARBA00022660"/>
    </source>
</evidence>
<keyword evidence="4" id="KW-0679">Respiratory chain</keyword>
<keyword evidence="8" id="KW-1133">Transmembrane helix</keyword>
<evidence type="ECO:0000256" key="5">
    <source>
        <dbReference type="ARBA" id="ARBA00022692"/>
    </source>
</evidence>
<comment type="cofactor">
    <cofactor evidence="1">
        <name>Fe cation</name>
        <dbReference type="ChEBI" id="CHEBI:24875"/>
    </cofactor>
</comment>
<comment type="caution">
    <text evidence="12">The sequence shown here is derived from an EMBL/GenBank/DDBJ whole genome shotgun (WGS) entry which is preliminary data.</text>
</comment>
<evidence type="ECO:0000256" key="7">
    <source>
        <dbReference type="ARBA" id="ARBA00022982"/>
    </source>
</evidence>
<evidence type="ECO:0000256" key="2">
    <source>
        <dbReference type="ARBA" id="ARBA00004370"/>
    </source>
</evidence>
<accession>A0ABW9QQD7</accession>
<dbReference type="InterPro" id="IPR038659">
    <property type="entry name" value="AOX_sf"/>
</dbReference>
<keyword evidence="13" id="KW-1185">Reference proteome</keyword>
<keyword evidence="11" id="KW-0472">Membrane</keyword>
<dbReference type="InterPro" id="IPR002680">
    <property type="entry name" value="AOX"/>
</dbReference>
<evidence type="ECO:0000256" key="9">
    <source>
        <dbReference type="ARBA" id="ARBA00023002"/>
    </source>
</evidence>
<keyword evidence="3" id="KW-0813">Transport</keyword>
<dbReference type="Pfam" id="PF01786">
    <property type="entry name" value="AOX"/>
    <property type="match status" value="1"/>
</dbReference>
<name>A0ABW9QQD7_9ACTN</name>
<proteinExistence type="predicted"/>
<comment type="subcellular location">
    <subcellularLocation>
        <location evidence="2">Membrane</location>
    </subcellularLocation>
</comment>
<keyword evidence="6" id="KW-0479">Metal-binding</keyword>
<evidence type="ECO:0000256" key="1">
    <source>
        <dbReference type="ARBA" id="ARBA00001962"/>
    </source>
</evidence>